<dbReference type="AlphaFoldDB" id="A0A0U1D1I5"/>
<dbReference type="GO" id="GO:0005524">
    <property type="term" value="F:ATP binding"/>
    <property type="evidence" value="ECO:0007669"/>
    <property type="project" value="InterPro"/>
</dbReference>
<evidence type="ECO:0000256" key="1">
    <source>
        <dbReference type="SAM" id="MobiDB-lite"/>
    </source>
</evidence>
<dbReference type="GO" id="GO:0006605">
    <property type="term" value="P:protein targeting"/>
    <property type="evidence" value="ECO:0007669"/>
    <property type="project" value="InterPro"/>
</dbReference>
<feature type="domain" description="SecA Wing/Scaffold" evidence="2">
    <location>
        <begin position="3"/>
        <end position="100"/>
    </location>
</feature>
<accession>A0A0U1D1I5</accession>
<reference evidence="3 4" key="1">
    <citation type="submission" date="2015-03" db="EMBL/GenBank/DDBJ databases">
        <authorList>
            <person name="Murphy D."/>
        </authorList>
    </citation>
    <scope>NUCLEOTIDE SEQUENCE [LARGE SCALE GENOMIC DNA]</scope>
    <source>
        <strain evidence="3 4">D16</strain>
    </source>
</reference>
<sequence>MLEALIKDADRAYAEREKQLEELAGEGAMRQLERNVLLNVIDRKWREHLYEMDYLKEGIGLRAMAQRDPLVEYQREGYDMFVGMLDALKEESVGFLFNVQVEAAPAPPSARPGSTVGAGHVGAPSGSAGGSQSMTGATNGERAGRERADGAVSFGTGTGSLQRSV</sequence>
<evidence type="ECO:0000259" key="2">
    <source>
        <dbReference type="Pfam" id="PF07516"/>
    </source>
</evidence>
<name>A0A0U1D1I5_9MYCO</name>
<dbReference type="Gene3D" id="1.10.3060.10">
    <property type="entry name" value="Helical scaffold and wing domains of SecA"/>
    <property type="match status" value="1"/>
</dbReference>
<dbReference type="GO" id="GO:0031522">
    <property type="term" value="C:cell envelope Sec protein transport complex"/>
    <property type="evidence" value="ECO:0007669"/>
    <property type="project" value="TreeGrafter"/>
</dbReference>
<gene>
    <name evidence="3" type="primary">secA_1</name>
    <name evidence="3" type="ORF">BN970_00845</name>
</gene>
<dbReference type="GO" id="GO:0017038">
    <property type="term" value="P:protein import"/>
    <property type="evidence" value="ECO:0007669"/>
    <property type="project" value="InterPro"/>
</dbReference>
<feature type="region of interest" description="Disordered" evidence="1">
    <location>
        <begin position="106"/>
        <end position="165"/>
    </location>
</feature>
<organism evidence="3 4">
    <name type="scientific">Mycolicibacterium conceptionense</name>
    <dbReference type="NCBI Taxonomy" id="451644"/>
    <lineage>
        <taxon>Bacteria</taxon>
        <taxon>Bacillati</taxon>
        <taxon>Actinomycetota</taxon>
        <taxon>Actinomycetes</taxon>
        <taxon>Mycobacteriales</taxon>
        <taxon>Mycobacteriaceae</taxon>
        <taxon>Mycolicibacterium</taxon>
    </lineage>
</organism>
<evidence type="ECO:0000313" key="3">
    <source>
        <dbReference type="EMBL" id="CQD04854.1"/>
    </source>
</evidence>
<dbReference type="GO" id="GO:0005829">
    <property type="term" value="C:cytosol"/>
    <property type="evidence" value="ECO:0007669"/>
    <property type="project" value="TreeGrafter"/>
</dbReference>
<dbReference type="InterPro" id="IPR000185">
    <property type="entry name" value="SecA"/>
</dbReference>
<dbReference type="InterPro" id="IPR036266">
    <property type="entry name" value="SecA_Wing/Scaffold_sf"/>
</dbReference>
<protein>
    <submittedName>
        <fullName evidence="3">Preprotein translocase subunit SecA</fullName>
    </submittedName>
</protein>
<proteinExistence type="predicted"/>
<dbReference type="PANTHER" id="PTHR30612">
    <property type="entry name" value="SECA INNER MEMBRANE COMPONENT OF SEC PROTEIN SECRETION SYSTEM"/>
    <property type="match status" value="1"/>
</dbReference>
<dbReference type="Proteomes" id="UP000182227">
    <property type="component" value="Unassembled WGS sequence"/>
</dbReference>
<dbReference type="EMBL" id="CTEF01000001">
    <property type="protein sequence ID" value="CQD04854.1"/>
    <property type="molecule type" value="Genomic_DNA"/>
</dbReference>
<dbReference type="PANTHER" id="PTHR30612:SF0">
    <property type="entry name" value="CHLOROPLAST PROTEIN-TRANSPORTING ATPASE"/>
    <property type="match status" value="1"/>
</dbReference>
<dbReference type="InterPro" id="IPR011116">
    <property type="entry name" value="SecA_Wing/Scaffold"/>
</dbReference>
<dbReference type="SUPFAM" id="SSF81886">
    <property type="entry name" value="Helical scaffold and wing domains of SecA"/>
    <property type="match status" value="1"/>
</dbReference>
<dbReference type="GO" id="GO:0005886">
    <property type="term" value="C:plasma membrane"/>
    <property type="evidence" value="ECO:0007669"/>
    <property type="project" value="TreeGrafter"/>
</dbReference>
<feature type="compositionally biased region" description="Low complexity" evidence="1">
    <location>
        <begin position="117"/>
        <end position="126"/>
    </location>
</feature>
<dbReference type="GO" id="GO:0043952">
    <property type="term" value="P:protein transport by the Sec complex"/>
    <property type="evidence" value="ECO:0007669"/>
    <property type="project" value="TreeGrafter"/>
</dbReference>
<evidence type="ECO:0000313" key="4">
    <source>
        <dbReference type="Proteomes" id="UP000182227"/>
    </source>
</evidence>
<dbReference type="Pfam" id="PF07516">
    <property type="entry name" value="SecA_SW"/>
    <property type="match status" value="1"/>
</dbReference>
<dbReference type="GO" id="GO:0006886">
    <property type="term" value="P:intracellular protein transport"/>
    <property type="evidence" value="ECO:0007669"/>
    <property type="project" value="InterPro"/>
</dbReference>